<feature type="transmembrane region" description="Helical" evidence="10">
    <location>
        <begin position="20"/>
        <end position="46"/>
    </location>
</feature>
<dbReference type="GO" id="GO:0004993">
    <property type="term" value="F:G protein-coupled serotonin receptor activity"/>
    <property type="evidence" value="ECO:0007669"/>
    <property type="project" value="TreeGrafter"/>
</dbReference>
<dbReference type="InterPro" id="IPR000276">
    <property type="entry name" value="GPCR_Rhodpsn"/>
</dbReference>
<dbReference type="GO" id="GO:0007187">
    <property type="term" value="P:G protein-coupled receptor signaling pathway, coupled to cyclic nucleotide second messenger"/>
    <property type="evidence" value="ECO:0007669"/>
    <property type="project" value="TreeGrafter"/>
</dbReference>
<dbReference type="PANTHER" id="PTHR24247:SF202">
    <property type="entry name" value="5-HYDROXYTRYPTAMINE RECEPTOR 1"/>
    <property type="match status" value="1"/>
</dbReference>
<keyword evidence="4 10" id="KW-1133">Transmembrane helix</keyword>
<feature type="transmembrane region" description="Helical" evidence="10">
    <location>
        <begin position="451"/>
        <end position="471"/>
    </location>
</feature>
<keyword evidence="7" id="KW-0675">Receptor</keyword>
<feature type="transmembrane region" description="Helical" evidence="10">
    <location>
        <begin position="136"/>
        <end position="157"/>
    </location>
</feature>
<keyword evidence="5" id="KW-0297">G-protein coupled receptor</keyword>
<accession>A0AAV2GZG7</accession>
<evidence type="ECO:0000256" key="8">
    <source>
        <dbReference type="ARBA" id="ARBA00023224"/>
    </source>
</evidence>
<dbReference type="InterPro" id="IPR017452">
    <property type="entry name" value="GPCR_Rhodpsn_7TM"/>
</dbReference>
<dbReference type="Proteomes" id="UP001497497">
    <property type="component" value="Unassembled WGS sequence"/>
</dbReference>
<evidence type="ECO:0000256" key="7">
    <source>
        <dbReference type="ARBA" id="ARBA00023170"/>
    </source>
</evidence>
<feature type="transmembrane region" description="Helical" evidence="10">
    <location>
        <begin position="411"/>
        <end position="431"/>
    </location>
</feature>
<feature type="transmembrane region" description="Helical" evidence="10">
    <location>
        <begin position="98"/>
        <end position="115"/>
    </location>
</feature>
<dbReference type="PROSITE" id="PS50262">
    <property type="entry name" value="G_PROTEIN_RECEP_F1_2"/>
    <property type="match status" value="1"/>
</dbReference>
<evidence type="ECO:0000259" key="11">
    <source>
        <dbReference type="PROSITE" id="PS50262"/>
    </source>
</evidence>
<comment type="subcellular location">
    <subcellularLocation>
        <location evidence="1">Cell membrane</location>
        <topology evidence="1">Multi-pass membrane protein</topology>
    </subcellularLocation>
</comment>
<gene>
    <name evidence="12" type="ORF">GSLYS_00000558001</name>
</gene>
<dbReference type="Gene3D" id="1.20.1070.10">
    <property type="entry name" value="Rhodopsin 7-helix transmembrane proteins"/>
    <property type="match status" value="1"/>
</dbReference>
<dbReference type="GO" id="GO:0007268">
    <property type="term" value="P:chemical synaptic transmission"/>
    <property type="evidence" value="ECO:0007669"/>
    <property type="project" value="TreeGrafter"/>
</dbReference>
<evidence type="ECO:0000256" key="4">
    <source>
        <dbReference type="ARBA" id="ARBA00022989"/>
    </source>
</evidence>
<sequence>MSETVFKEMGAPRSLRGYFQIWASAVPMVAICVVTIAANGAILSMFLSRRGLRRCKNLYFVSLAMADFLLGLLEPYKMTKDLHMTWDSGWSCRIYQTTRQSLGYVSFLSVFLITLDKWRATHYPVSYRSKSTKCMTVSAVASVWIISFVTFAFPQIWWESFLHSHDNASYGGALTPSDNGIDTTPRQAVVLGHAGNNNSNSTRLVRYSIGKEAAPHLHSVCPEGYHLSFNLSIFSTTLFYIVPIIAMLVFDVSLYLKIKWRKSVEVQRSTSVTDTYFMTLKKPALELPESCMNTHGGEEDPAKESLLKNSDNKPINKHLSLGARSERRHSSLPAISPIIKGRTSSGRRVSMPESNTGSGGCRYVGRKWSGCATALSNNQNAPPTPLANLAPRLHNEDMVHDILVKQDKKTVTCLGLMLAVLVSSWLPHAVVNLVNSGCWCLHGGAMTASSWFVLLDHAMNPIMYGLMYVQFKNVLKQWMLMERIHAFRMRDTLILKNLQKKVVSEENNKEKSPNPQTKQNQFQVPNVSPHLSFTYGETDNTLL</sequence>
<dbReference type="GO" id="GO:0030594">
    <property type="term" value="F:neurotransmitter receptor activity"/>
    <property type="evidence" value="ECO:0007669"/>
    <property type="project" value="TreeGrafter"/>
</dbReference>
<feature type="transmembrane region" description="Helical" evidence="10">
    <location>
        <begin position="58"/>
        <end position="78"/>
    </location>
</feature>
<keyword evidence="6 10" id="KW-0472">Membrane</keyword>
<feature type="compositionally biased region" description="Polar residues" evidence="9">
    <location>
        <begin position="513"/>
        <end position="523"/>
    </location>
</feature>
<evidence type="ECO:0000256" key="1">
    <source>
        <dbReference type="ARBA" id="ARBA00004651"/>
    </source>
</evidence>
<dbReference type="AlphaFoldDB" id="A0AAV2GZG7"/>
<feature type="domain" description="G-protein coupled receptors family 1 profile" evidence="11">
    <location>
        <begin position="38"/>
        <end position="464"/>
    </location>
</feature>
<dbReference type="PRINTS" id="PR00237">
    <property type="entry name" value="GPCRRHODOPSN"/>
</dbReference>
<dbReference type="Pfam" id="PF00001">
    <property type="entry name" value="7tm_1"/>
    <property type="match status" value="2"/>
</dbReference>
<dbReference type="EMBL" id="CAXITT010000005">
    <property type="protein sequence ID" value="CAL1526381.1"/>
    <property type="molecule type" value="Genomic_DNA"/>
</dbReference>
<keyword evidence="2" id="KW-1003">Cell membrane</keyword>
<evidence type="ECO:0000256" key="9">
    <source>
        <dbReference type="SAM" id="MobiDB-lite"/>
    </source>
</evidence>
<proteinExistence type="predicted"/>
<dbReference type="GO" id="GO:0045202">
    <property type="term" value="C:synapse"/>
    <property type="evidence" value="ECO:0007669"/>
    <property type="project" value="GOC"/>
</dbReference>
<dbReference type="GO" id="GO:0005886">
    <property type="term" value="C:plasma membrane"/>
    <property type="evidence" value="ECO:0007669"/>
    <property type="project" value="UniProtKB-SubCell"/>
</dbReference>
<reference evidence="12 13" key="1">
    <citation type="submission" date="2024-04" db="EMBL/GenBank/DDBJ databases">
        <authorList>
            <consortium name="Genoscope - CEA"/>
            <person name="William W."/>
        </authorList>
    </citation>
    <scope>NUCLEOTIDE SEQUENCE [LARGE SCALE GENOMIC DNA]</scope>
</reference>
<evidence type="ECO:0000313" key="12">
    <source>
        <dbReference type="EMBL" id="CAL1526381.1"/>
    </source>
</evidence>
<evidence type="ECO:0000256" key="10">
    <source>
        <dbReference type="SAM" id="Phobius"/>
    </source>
</evidence>
<dbReference type="PANTHER" id="PTHR24247">
    <property type="entry name" value="5-HYDROXYTRYPTAMINE RECEPTOR"/>
    <property type="match status" value="1"/>
</dbReference>
<keyword evidence="8" id="KW-0807">Transducer</keyword>
<evidence type="ECO:0000256" key="2">
    <source>
        <dbReference type="ARBA" id="ARBA00022475"/>
    </source>
</evidence>
<comment type="caution">
    <text evidence="12">The sequence shown here is derived from an EMBL/GenBank/DDBJ whole genome shotgun (WGS) entry which is preliminary data.</text>
</comment>
<protein>
    <recommendedName>
        <fullName evidence="11">G-protein coupled receptors family 1 profile domain-containing protein</fullName>
    </recommendedName>
</protein>
<dbReference type="SUPFAM" id="SSF81321">
    <property type="entry name" value="Family A G protein-coupled receptor-like"/>
    <property type="match status" value="1"/>
</dbReference>
<organism evidence="12 13">
    <name type="scientific">Lymnaea stagnalis</name>
    <name type="common">Great pond snail</name>
    <name type="synonym">Helix stagnalis</name>
    <dbReference type="NCBI Taxonomy" id="6523"/>
    <lineage>
        <taxon>Eukaryota</taxon>
        <taxon>Metazoa</taxon>
        <taxon>Spiralia</taxon>
        <taxon>Lophotrochozoa</taxon>
        <taxon>Mollusca</taxon>
        <taxon>Gastropoda</taxon>
        <taxon>Heterobranchia</taxon>
        <taxon>Euthyneura</taxon>
        <taxon>Panpulmonata</taxon>
        <taxon>Hygrophila</taxon>
        <taxon>Lymnaeoidea</taxon>
        <taxon>Lymnaeidae</taxon>
        <taxon>Lymnaea</taxon>
    </lineage>
</organism>
<keyword evidence="13" id="KW-1185">Reference proteome</keyword>
<name>A0AAV2GZG7_LYMST</name>
<feature type="transmembrane region" description="Helical" evidence="10">
    <location>
        <begin position="237"/>
        <end position="258"/>
    </location>
</feature>
<dbReference type="GO" id="GO:0030425">
    <property type="term" value="C:dendrite"/>
    <property type="evidence" value="ECO:0007669"/>
    <property type="project" value="TreeGrafter"/>
</dbReference>
<evidence type="ECO:0000313" key="13">
    <source>
        <dbReference type="Proteomes" id="UP001497497"/>
    </source>
</evidence>
<keyword evidence="3 10" id="KW-0812">Transmembrane</keyword>
<evidence type="ECO:0000256" key="6">
    <source>
        <dbReference type="ARBA" id="ARBA00023136"/>
    </source>
</evidence>
<evidence type="ECO:0000256" key="5">
    <source>
        <dbReference type="ARBA" id="ARBA00023040"/>
    </source>
</evidence>
<evidence type="ECO:0000256" key="3">
    <source>
        <dbReference type="ARBA" id="ARBA00022692"/>
    </source>
</evidence>
<feature type="region of interest" description="Disordered" evidence="9">
    <location>
        <begin position="504"/>
        <end position="523"/>
    </location>
</feature>